<evidence type="ECO:0000256" key="1">
    <source>
        <dbReference type="ARBA" id="ARBA00004651"/>
    </source>
</evidence>
<proteinExistence type="inferred from homology"/>
<dbReference type="SUPFAM" id="SSF81321">
    <property type="entry name" value="Family A G protein-coupled receptor-like"/>
    <property type="match status" value="1"/>
</dbReference>
<feature type="domain" description="G-protein coupled receptors family 1 profile" evidence="12">
    <location>
        <begin position="21"/>
        <end position="265"/>
    </location>
</feature>
<keyword evidence="14" id="KW-1185">Reference proteome</keyword>
<feature type="transmembrane region" description="Helical" evidence="11">
    <location>
        <begin position="209"/>
        <end position="233"/>
    </location>
</feature>
<feature type="transmembrane region" description="Helical" evidence="11">
    <location>
        <begin position="245"/>
        <end position="267"/>
    </location>
</feature>
<evidence type="ECO:0000256" key="11">
    <source>
        <dbReference type="SAM" id="Phobius"/>
    </source>
</evidence>
<dbReference type="PROSITE" id="PS00237">
    <property type="entry name" value="G_PROTEIN_RECEP_F1_1"/>
    <property type="match status" value="1"/>
</dbReference>
<organism evidence="13 14">
    <name type="scientific">Porites evermanni</name>
    <dbReference type="NCBI Taxonomy" id="104178"/>
    <lineage>
        <taxon>Eukaryota</taxon>
        <taxon>Metazoa</taxon>
        <taxon>Cnidaria</taxon>
        <taxon>Anthozoa</taxon>
        <taxon>Hexacorallia</taxon>
        <taxon>Scleractinia</taxon>
        <taxon>Fungiina</taxon>
        <taxon>Poritidae</taxon>
        <taxon>Porites</taxon>
    </lineage>
</organism>
<dbReference type="PROSITE" id="PS50262">
    <property type="entry name" value="G_PROTEIN_RECEP_F1_2"/>
    <property type="match status" value="1"/>
</dbReference>
<dbReference type="PANTHER" id="PTHR24246">
    <property type="entry name" value="OLFACTORY RECEPTOR AND ADENOSINE RECEPTOR"/>
    <property type="match status" value="1"/>
</dbReference>
<feature type="transmembrane region" description="Helical" evidence="11">
    <location>
        <begin position="90"/>
        <end position="113"/>
    </location>
</feature>
<dbReference type="PANTHER" id="PTHR24246:SF27">
    <property type="entry name" value="ADENOSINE RECEPTOR, ISOFORM A"/>
    <property type="match status" value="1"/>
</dbReference>
<keyword evidence="3 10" id="KW-0812">Transmembrane</keyword>
<evidence type="ECO:0000256" key="8">
    <source>
        <dbReference type="ARBA" id="ARBA00023180"/>
    </source>
</evidence>
<keyword evidence="2" id="KW-1003">Cell membrane</keyword>
<evidence type="ECO:0000313" key="14">
    <source>
        <dbReference type="Proteomes" id="UP001159427"/>
    </source>
</evidence>
<evidence type="ECO:0000259" key="12">
    <source>
        <dbReference type="PROSITE" id="PS50262"/>
    </source>
</evidence>
<dbReference type="Pfam" id="PF00001">
    <property type="entry name" value="7tm_1"/>
    <property type="match status" value="2"/>
</dbReference>
<evidence type="ECO:0000256" key="9">
    <source>
        <dbReference type="ARBA" id="ARBA00023224"/>
    </source>
</evidence>
<feature type="transmembrane region" description="Helical" evidence="11">
    <location>
        <begin position="125"/>
        <end position="143"/>
    </location>
</feature>
<keyword evidence="8" id="KW-0325">Glycoprotein</keyword>
<comment type="caution">
    <text evidence="13">The sequence shown here is derived from an EMBL/GenBank/DDBJ whole genome shotgun (WGS) entry which is preliminary data.</text>
</comment>
<evidence type="ECO:0000256" key="4">
    <source>
        <dbReference type="ARBA" id="ARBA00022989"/>
    </source>
</evidence>
<dbReference type="Gene3D" id="1.20.1070.10">
    <property type="entry name" value="Rhodopsin 7-helix transmembrane proteins"/>
    <property type="match status" value="1"/>
</dbReference>
<reference evidence="13 14" key="1">
    <citation type="submission" date="2022-05" db="EMBL/GenBank/DDBJ databases">
        <authorList>
            <consortium name="Genoscope - CEA"/>
            <person name="William W."/>
        </authorList>
    </citation>
    <scope>NUCLEOTIDE SEQUENCE [LARGE SCALE GENOMIC DNA]</scope>
</reference>
<sequence length="282" mass="32173">MVEITLLIPFLAFLSFTAVIFNTVAILAIRRTLSLSKNFKILLLNLAVADAGVGLISQPLNLAIFIMENENHHFKYLPELEKIYNSTNNLLSVASFLGVTAIAADRFLAVYLHLRYEELVTNKRVASAVAAIWTVSVIIALLQEWEENIAFAIMATFFIICLTVIALFYFKLHLVVKYHTEQIMAQQIQCRENNDKLEWLNAERQKRSAVMIFFVYLALLICYLPTTILHTIYSVGIDSPPIFQVFEVICDILFVLNSSLNPLIYCWKMKHIRYAAKAILGF</sequence>
<dbReference type="PRINTS" id="PR00237">
    <property type="entry name" value="GPCRRHODOPSN"/>
</dbReference>
<feature type="transmembrane region" description="Helical" evidence="11">
    <location>
        <begin position="149"/>
        <end position="170"/>
    </location>
</feature>
<feature type="transmembrane region" description="Helical" evidence="11">
    <location>
        <begin position="6"/>
        <end position="29"/>
    </location>
</feature>
<gene>
    <name evidence="13" type="ORF">PEVE_00043283</name>
</gene>
<dbReference type="InterPro" id="IPR000276">
    <property type="entry name" value="GPCR_Rhodpsn"/>
</dbReference>
<keyword evidence="4 11" id="KW-1133">Transmembrane helix</keyword>
<accession>A0ABN8PIY1</accession>
<dbReference type="CDD" id="cd00637">
    <property type="entry name" value="7tm_classA_rhodopsin-like"/>
    <property type="match status" value="1"/>
</dbReference>
<dbReference type="Proteomes" id="UP001159427">
    <property type="component" value="Unassembled WGS sequence"/>
</dbReference>
<evidence type="ECO:0000256" key="6">
    <source>
        <dbReference type="ARBA" id="ARBA00023136"/>
    </source>
</evidence>
<comment type="similarity">
    <text evidence="10">Belongs to the G-protein coupled receptor 1 family.</text>
</comment>
<evidence type="ECO:0000256" key="2">
    <source>
        <dbReference type="ARBA" id="ARBA00022475"/>
    </source>
</evidence>
<protein>
    <recommendedName>
        <fullName evidence="12">G-protein coupled receptors family 1 profile domain-containing protein</fullName>
    </recommendedName>
</protein>
<keyword evidence="7 10" id="KW-0675">Receptor</keyword>
<evidence type="ECO:0000313" key="13">
    <source>
        <dbReference type="EMBL" id="CAH3144870.1"/>
    </source>
</evidence>
<evidence type="ECO:0000256" key="10">
    <source>
        <dbReference type="RuleBase" id="RU000688"/>
    </source>
</evidence>
<keyword evidence="6 11" id="KW-0472">Membrane</keyword>
<evidence type="ECO:0000256" key="5">
    <source>
        <dbReference type="ARBA" id="ARBA00023040"/>
    </source>
</evidence>
<evidence type="ECO:0000256" key="3">
    <source>
        <dbReference type="ARBA" id="ARBA00022692"/>
    </source>
</evidence>
<dbReference type="InterPro" id="IPR017452">
    <property type="entry name" value="GPCR_Rhodpsn_7TM"/>
</dbReference>
<comment type="subcellular location">
    <subcellularLocation>
        <location evidence="1">Cell membrane</location>
        <topology evidence="1">Multi-pass membrane protein</topology>
    </subcellularLocation>
</comment>
<keyword evidence="5 10" id="KW-0297">G-protein coupled receptor</keyword>
<evidence type="ECO:0000256" key="7">
    <source>
        <dbReference type="ARBA" id="ARBA00023170"/>
    </source>
</evidence>
<dbReference type="EMBL" id="CALNXI010000879">
    <property type="protein sequence ID" value="CAH3144870.1"/>
    <property type="molecule type" value="Genomic_DNA"/>
</dbReference>
<keyword evidence="9 10" id="KW-0807">Transducer</keyword>
<dbReference type="SMART" id="SM01381">
    <property type="entry name" value="7TM_GPCR_Srsx"/>
    <property type="match status" value="1"/>
</dbReference>
<name>A0ABN8PIY1_9CNID</name>